<protein>
    <submittedName>
        <fullName evidence="1">Uncharacterized protein</fullName>
    </submittedName>
</protein>
<gene>
    <name evidence="1" type="ORF">CMUS01_01605</name>
</gene>
<sequence length="138" mass="15199">MEDDETLEQRHRQEDAKKVWPAAIQVAAPASVAAEAQRQSLSLLLRARFRGPAAGDISGFIGPSRQTKLTPVEWAGQKRGSRQRSPPDWHFAAAYRSRSGGMQPNQMRPPTSPLLWMARSGRGLGPLGHLYGLDFSIP</sequence>
<evidence type="ECO:0000313" key="1">
    <source>
        <dbReference type="EMBL" id="KAF6843939.1"/>
    </source>
</evidence>
<keyword evidence="2" id="KW-1185">Reference proteome</keyword>
<dbReference type="AlphaFoldDB" id="A0A8H6NWX6"/>
<evidence type="ECO:0000313" key="2">
    <source>
        <dbReference type="Proteomes" id="UP000639643"/>
    </source>
</evidence>
<dbReference type="EMBL" id="WIGM01000028">
    <property type="protein sequence ID" value="KAF6843939.1"/>
    <property type="molecule type" value="Genomic_DNA"/>
</dbReference>
<proteinExistence type="predicted"/>
<accession>A0A8H6NWX6</accession>
<comment type="caution">
    <text evidence="1">The sequence shown here is derived from an EMBL/GenBank/DDBJ whole genome shotgun (WGS) entry which is preliminary data.</text>
</comment>
<dbReference type="Proteomes" id="UP000639643">
    <property type="component" value="Unassembled WGS sequence"/>
</dbReference>
<reference evidence="1" key="1">
    <citation type="journal article" date="2020" name="Phytopathology">
        <title>Genome Sequence Resources of Colletotrichum truncatum, C. plurivorum, C. musicola, and C. sojae: Four Species Pathogenic to Soybean (Glycine max).</title>
        <authorList>
            <person name="Rogerio F."/>
            <person name="Boufleur T.R."/>
            <person name="Ciampi-Guillardi M."/>
            <person name="Sukno S.A."/>
            <person name="Thon M.R."/>
            <person name="Massola Junior N.S."/>
            <person name="Baroncelli R."/>
        </authorList>
    </citation>
    <scope>NUCLEOTIDE SEQUENCE</scope>
    <source>
        <strain evidence="1">LFN0074</strain>
    </source>
</reference>
<organism evidence="1 2">
    <name type="scientific">Colletotrichum musicola</name>
    <dbReference type="NCBI Taxonomy" id="2175873"/>
    <lineage>
        <taxon>Eukaryota</taxon>
        <taxon>Fungi</taxon>
        <taxon>Dikarya</taxon>
        <taxon>Ascomycota</taxon>
        <taxon>Pezizomycotina</taxon>
        <taxon>Sordariomycetes</taxon>
        <taxon>Hypocreomycetidae</taxon>
        <taxon>Glomerellales</taxon>
        <taxon>Glomerellaceae</taxon>
        <taxon>Colletotrichum</taxon>
        <taxon>Colletotrichum orchidearum species complex</taxon>
    </lineage>
</organism>
<name>A0A8H6NWX6_9PEZI</name>